<protein>
    <recommendedName>
        <fullName evidence="3">Methyltransferase</fullName>
    </recommendedName>
</protein>
<dbReference type="Proteomes" id="UP000588098">
    <property type="component" value="Unassembled WGS sequence"/>
</dbReference>
<dbReference type="AlphaFoldDB" id="A0A7W9QAB8"/>
<sequence>MTDDRRPGMQVPNVYAGVLQSSAKNLHERDQELARTLLTAVPSARLLAQHNRAFVLAAAEAAVRQHGITQILDLGAGRPMERNVHDVAQAVDTVNVAYVDHSPEVVAHLEEHGAGAGRGSLGYLVADIRDPQLVLESSVVRETIDFTCPVAVLLAAVVPYITDVDIPALLTEYTAALTPGSLVVLSHGTYDFAHTKVQTMQDVYQKFGIPSHMRSRDELHALMDQAGVTVLPPGIVATNQWHPGGHSRDADPSEACMYGLWGRIG</sequence>
<organism evidence="1 2">
    <name type="scientific">Streptomyces zagrosensis</name>
    <dbReference type="NCBI Taxonomy" id="1042984"/>
    <lineage>
        <taxon>Bacteria</taxon>
        <taxon>Bacillati</taxon>
        <taxon>Actinomycetota</taxon>
        <taxon>Actinomycetes</taxon>
        <taxon>Kitasatosporales</taxon>
        <taxon>Streptomycetaceae</taxon>
        <taxon>Streptomyces</taxon>
    </lineage>
</organism>
<reference evidence="1 2" key="1">
    <citation type="submission" date="2020-08" db="EMBL/GenBank/DDBJ databases">
        <title>Genomic Encyclopedia of Type Strains, Phase III (KMG-III): the genomes of soil and plant-associated and newly described type strains.</title>
        <authorList>
            <person name="Whitman W."/>
        </authorList>
    </citation>
    <scope>NUCLEOTIDE SEQUENCE [LARGE SCALE GENOMIC DNA]</scope>
    <source>
        <strain evidence="1 2">CECT 8305</strain>
    </source>
</reference>
<name>A0A7W9QAB8_9ACTN</name>
<dbReference type="PIRSF" id="PIRSF017393">
    <property type="entry name" value="MTase_SAV2177"/>
    <property type="match status" value="1"/>
</dbReference>
<accession>A0A7W9QAB8</accession>
<dbReference type="EMBL" id="JACHJL010000005">
    <property type="protein sequence ID" value="MBB5935347.1"/>
    <property type="molecule type" value="Genomic_DNA"/>
</dbReference>
<dbReference type="InterPro" id="IPR029063">
    <property type="entry name" value="SAM-dependent_MTases_sf"/>
</dbReference>
<evidence type="ECO:0000313" key="1">
    <source>
        <dbReference type="EMBL" id="MBB5935347.1"/>
    </source>
</evidence>
<comment type="caution">
    <text evidence="1">The sequence shown here is derived from an EMBL/GenBank/DDBJ whole genome shotgun (WGS) entry which is preliminary data.</text>
</comment>
<evidence type="ECO:0008006" key="3">
    <source>
        <dbReference type="Google" id="ProtNLM"/>
    </source>
</evidence>
<dbReference type="SUPFAM" id="SSF53335">
    <property type="entry name" value="S-adenosyl-L-methionine-dependent methyltransferases"/>
    <property type="match status" value="1"/>
</dbReference>
<gene>
    <name evidence="1" type="ORF">FHS42_002409</name>
</gene>
<evidence type="ECO:0000313" key="2">
    <source>
        <dbReference type="Proteomes" id="UP000588098"/>
    </source>
</evidence>
<proteinExistence type="predicted"/>
<dbReference type="Pfam" id="PF04672">
    <property type="entry name" value="Methyltransf_19"/>
    <property type="match status" value="1"/>
</dbReference>
<dbReference type="Gene3D" id="3.40.50.150">
    <property type="entry name" value="Vaccinia Virus protein VP39"/>
    <property type="match status" value="1"/>
</dbReference>
<dbReference type="InterPro" id="IPR006764">
    <property type="entry name" value="SAM_dep_MeTrfase_SAV2177_type"/>
</dbReference>
<keyword evidence="2" id="KW-1185">Reference proteome</keyword>
<dbReference type="RefSeq" id="WP_184571758.1">
    <property type="nucleotide sequence ID" value="NZ_JACHJL010000005.1"/>
</dbReference>